<feature type="transmembrane region" description="Helical" evidence="1">
    <location>
        <begin position="52"/>
        <end position="72"/>
    </location>
</feature>
<dbReference type="Proteomes" id="UP000546642">
    <property type="component" value="Unassembled WGS sequence"/>
</dbReference>
<dbReference type="AlphaFoldDB" id="A0A7X0D564"/>
<dbReference type="RefSeq" id="WP_184075155.1">
    <property type="nucleotide sequence ID" value="NZ_JACHDS010000001.1"/>
</dbReference>
<dbReference type="EMBL" id="JACHDS010000001">
    <property type="protein sequence ID" value="MBB6171875.1"/>
    <property type="molecule type" value="Genomic_DNA"/>
</dbReference>
<sequence>MSTPRPTHTRTSSLLWPLRLTALLHAALLLVEFVTAGRLIIQDYSALPLHSMGAVAVHIAAGLQVLAAVLLWRPGGGPLWPTAVSAAALGAGIAQAYFGSARMLDLHVPMAMLVVILVTWVLAWCWTRSSARTNDRAVSG</sequence>
<name>A0A7X0D564_9ACTN</name>
<accession>A0A7X0D564</accession>
<feature type="transmembrane region" description="Helical" evidence="1">
    <location>
        <begin position="79"/>
        <end position="100"/>
    </location>
</feature>
<keyword evidence="1" id="KW-0812">Transmembrane</keyword>
<organism evidence="2 3">
    <name type="scientific">Nocardiopsis mwathae</name>
    <dbReference type="NCBI Taxonomy" id="1472723"/>
    <lineage>
        <taxon>Bacteria</taxon>
        <taxon>Bacillati</taxon>
        <taxon>Actinomycetota</taxon>
        <taxon>Actinomycetes</taxon>
        <taxon>Streptosporangiales</taxon>
        <taxon>Nocardiopsidaceae</taxon>
        <taxon>Nocardiopsis</taxon>
    </lineage>
</organism>
<comment type="caution">
    <text evidence="2">The sequence shown here is derived from an EMBL/GenBank/DDBJ whole genome shotgun (WGS) entry which is preliminary data.</text>
</comment>
<proteinExistence type="predicted"/>
<evidence type="ECO:0000313" key="3">
    <source>
        <dbReference type="Proteomes" id="UP000546642"/>
    </source>
</evidence>
<evidence type="ECO:0000313" key="2">
    <source>
        <dbReference type="EMBL" id="MBB6171875.1"/>
    </source>
</evidence>
<keyword evidence="1" id="KW-0472">Membrane</keyword>
<keyword evidence="1" id="KW-1133">Transmembrane helix</keyword>
<keyword evidence="3" id="KW-1185">Reference proteome</keyword>
<reference evidence="2 3" key="1">
    <citation type="submission" date="2020-08" db="EMBL/GenBank/DDBJ databases">
        <title>Sequencing the genomes of 1000 actinobacteria strains.</title>
        <authorList>
            <person name="Klenk H.-P."/>
        </authorList>
    </citation>
    <scope>NUCLEOTIDE SEQUENCE [LARGE SCALE GENOMIC DNA]</scope>
    <source>
        <strain evidence="2 3">DSM 46659</strain>
    </source>
</reference>
<evidence type="ECO:0008006" key="4">
    <source>
        <dbReference type="Google" id="ProtNLM"/>
    </source>
</evidence>
<feature type="transmembrane region" description="Helical" evidence="1">
    <location>
        <begin position="106"/>
        <end position="126"/>
    </location>
</feature>
<gene>
    <name evidence="2" type="ORF">HNR23_001935</name>
</gene>
<protein>
    <recommendedName>
        <fullName evidence="4">Integral membrane protein</fullName>
    </recommendedName>
</protein>
<evidence type="ECO:0000256" key="1">
    <source>
        <dbReference type="SAM" id="Phobius"/>
    </source>
</evidence>